<dbReference type="EMBL" id="LAZR01000412">
    <property type="protein sequence ID" value="KKN70016.1"/>
    <property type="molecule type" value="Genomic_DNA"/>
</dbReference>
<gene>
    <name evidence="1" type="ORF">LCGC14_0434630</name>
</gene>
<organism evidence="1">
    <name type="scientific">marine sediment metagenome</name>
    <dbReference type="NCBI Taxonomy" id="412755"/>
    <lineage>
        <taxon>unclassified sequences</taxon>
        <taxon>metagenomes</taxon>
        <taxon>ecological metagenomes</taxon>
    </lineage>
</organism>
<reference evidence="1" key="1">
    <citation type="journal article" date="2015" name="Nature">
        <title>Complex archaea that bridge the gap between prokaryotes and eukaryotes.</title>
        <authorList>
            <person name="Spang A."/>
            <person name="Saw J.H."/>
            <person name="Jorgensen S.L."/>
            <person name="Zaremba-Niedzwiedzka K."/>
            <person name="Martijn J."/>
            <person name="Lind A.E."/>
            <person name="van Eijk R."/>
            <person name="Schleper C."/>
            <person name="Guy L."/>
            <person name="Ettema T.J."/>
        </authorList>
    </citation>
    <scope>NUCLEOTIDE SEQUENCE</scope>
</reference>
<name>A0A0F9V8Y5_9ZZZZ</name>
<dbReference type="AlphaFoldDB" id="A0A0F9V8Y5"/>
<sequence>MKYHTKICTFKEALKFLMWCRRIHRDYAKHPKWCRGYKGSVEHHKHCVQRYTEIINLIKLVMPIKEKTKYGIL</sequence>
<evidence type="ECO:0000313" key="1">
    <source>
        <dbReference type="EMBL" id="KKN70016.1"/>
    </source>
</evidence>
<protein>
    <submittedName>
        <fullName evidence="1">Uncharacterized protein</fullName>
    </submittedName>
</protein>
<proteinExistence type="predicted"/>
<comment type="caution">
    <text evidence="1">The sequence shown here is derived from an EMBL/GenBank/DDBJ whole genome shotgun (WGS) entry which is preliminary data.</text>
</comment>
<accession>A0A0F9V8Y5</accession>